<dbReference type="AlphaFoldDB" id="A0A4D9D628"/>
<accession>A0A4D9D628</accession>
<proteinExistence type="predicted"/>
<evidence type="ECO:0000313" key="2">
    <source>
        <dbReference type="Proteomes" id="UP000355283"/>
    </source>
</evidence>
<dbReference type="EMBL" id="SDOX01000008">
    <property type="protein sequence ID" value="TFJ86454.1"/>
    <property type="molecule type" value="Genomic_DNA"/>
</dbReference>
<name>A0A4D9D628_9STRA</name>
<keyword evidence="2" id="KW-1185">Reference proteome</keyword>
<comment type="caution">
    <text evidence="1">The sequence shown here is derived from an EMBL/GenBank/DDBJ whole genome shotgun (WGS) entry which is preliminary data.</text>
</comment>
<gene>
    <name evidence="1" type="ORF">NSK_002111</name>
</gene>
<protein>
    <submittedName>
        <fullName evidence="1">Uncharacterized protein</fullName>
    </submittedName>
</protein>
<sequence length="119" mass="12649">MPTVFIFVPADMKFTALFTVAALASASAFVVPAPAASLAGPLAAAGKDAGASVGPNEYVPAGLTRAQWAEIKAKDAAKKGTKKAKPTKVESLDEWQKEFESGETGHRFAKMKFDGWYKR</sequence>
<dbReference type="Proteomes" id="UP000355283">
    <property type="component" value="Unassembled WGS sequence"/>
</dbReference>
<organism evidence="1 2">
    <name type="scientific">Nannochloropsis salina CCMP1776</name>
    <dbReference type="NCBI Taxonomy" id="1027361"/>
    <lineage>
        <taxon>Eukaryota</taxon>
        <taxon>Sar</taxon>
        <taxon>Stramenopiles</taxon>
        <taxon>Ochrophyta</taxon>
        <taxon>Eustigmatophyceae</taxon>
        <taxon>Eustigmatales</taxon>
        <taxon>Monodopsidaceae</taxon>
        <taxon>Microchloropsis</taxon>
        <taxon>Microchloropsis salina</taxon>
    </lineage>
</organism>
<evidence type="ECO:0000313" key="1">
    <source>
        <dbReference type="EMBL" id="TFJ86454.1"/>
    </source>
</evidence>
<reference evidence="1 2" key="1">
    <citation type="submission" date="2019-01" db="EMBL/GenBank/DDBJ databases">
        <title>Nuclear Genome Assembly of the Microalgal Biofuel strain Nannochloropsis salina CCMP1776.</title>
        <authorList>
            <person name="Hovde B."/>
        </authorList>
    </citation>
    <scope>NUCLEOTIDE SEQUENCE [LARGE SCALE GENOMIC DNA]</scope>
    <source>
        <strain evidence="1 2">CCMP1776</strain>
    </source>
</reference>